<comment type="catalytic activity">
    <reaction evidence="1 6">
        <text>The enzyme specifically hydrolyzes (1-&gt;4)-beta-D-galactosidic linkages in type I arabinogalactans.</text>
        <dbReference type="EC" id="3.2.1.89"/>
    </reaction>
</comment>
<evidence type="ECO:0000256" key="4">
    <source>
        <dbReference type="ARBA" id="ARBA00022801"/>
    </source>
</evidence>
<dbReference type="PANTHER" id="PTHR34983:SF1">
    <property type="entry name" value="ARABINOGALACTAN ENDO-BETA-1,4-GALACTANASE A"/>
    <property type="match status" value="1"/>
</dbReference>
<comment type="caution">
    <text evidence="7">The sequence shown here is derived from an EMBL/GenBank/DDBJ whole genome shotgun (WGS) entry which is preliminary data.</text>
</comment>
<dbReference type="RefSeq" id="WP_253445150.1">
    <property type="nucleotide sequence ID" value="NZ_JALJYF010000001.1"/>
</dbReference>
<evidence type="ECO:0000256" key="2">
    <source>
        <dbReference type="ARBA" id="ARBA00010687"/>
    </source>
</evidence>
<name>A0ABT1G5Q0_9GAMM</name>
<feature type="signal peptide" evidence="6">
    <location>
        <begin position="1"/>
        <end position="21"/>
    </location>
</feature>
<dbReference type="Pfam" id="PF07745">
    <property type="entry name" value="Glyco_hydro_53"/>
    <property type="match status" value="1"/>
</dbReference>
<dbReference type="PROSITE" id="PS51257">
    <property type="entry name" value="PROKAR_LIPOPROTEIN"/>
    <property type="match status" value="1"/>
</dbReference>
<keyword evidence="5 6" id="KW-0326">Glycosidase</keyword>
<reference evidence="7 8" key="1">
    <citation type="submission" date="2022-03" db="EMBL/GenBank/DDBJ databases">
        <title>Genomic Encyclopedia of Type Strains, Phase III (KMG-III): the genomes of soil and plant-associated and newly described type strains.</title>
        <authorList>
            <person name="Whitman W."/>
        </authorList>
    </citation>
    <scope>NUCLEOTIDE SEQUENCE [LARGE SCALE GENOMIC DNA]</scope>
    <source>
        <strain evidence="7 8">BSker1</strain>
    </source>
</reference>
<dbReference type="PANTHER" id="PTHR34983">
    <property type="entry name" value="ARABINOGALACTAN ENDO-BETA-1,4-GALACTANASE A"/>
    <property type="match status" value="1"/>
</dbReference>
<evidence type="ECO:0000313" key="8">
    <source>
        <dbReference type="Proteomes" id="UP001523550"/>
    </source>
</evidence>
<evidence type="ECO:0000313" key="7">
    <source>
        <dbReference type="EMBL" id="MCP1726601.1"/>
    </source>
</evidence>
<evidence type="ECO:0000256" key="6">
    <source>
        <dbReference type="RuleBase" id="RU361192"/>
    </source>
</evidence>
<accession>A0ABT1G5Q0</accession>
<dbReference type="Gene3D" id="3.20.20.80">
    <property type="entry name" value="Glycosidases"/>
    <property type="match status" value="1"/>
</dbReference>
<dbReference type="EC" id="3.2.1.89" evidence="3 6"/>
<dbReference type="Proteomes" id="UP001523550">
    <property type="component" value="Unassembled WGS sequence"/>
</dbReference>
<evidence type="ECO:0000256" key="1">
    <source>
        <dbReference type="ARBA" id="ARBA00001695"/>
    </source>
</evidence>
<keyword evidence="8" id="KW-1185">Reference proteome</keyword>
<comment type="similarity">
    <text evidence="2 6">Belongs to the glycosyl hydrolase 53 family.</text>
</comment>
<dbReference type="InterPro" id="IPR011683">
    <property type="entry name" value="Glyco_hydro_53"/>
</dbReference>
<dbReference type="EMBL" id="JALJYF010000001">
    <property type="protein sequence ID" value="MCP1726601.1"/>
    <property type="molecule type" value="Genomic_DNA"/>
</dbReference>
<proteinExistence type="inferred from homology"/>
<organism evidence="7 8">
    <name type="scientific">Natronospira proteinivora</name>
    <dbReference type="NCBI Taxonomy" id="1807133"/>
    <lineage>
        <taxon>Bacteria</taxon>
        <taxon>Pseudomonadati</taxon>
        <taxon>Pseudomonadota</taxon>
        <taxon>Gammaproteobacteria</taxon>
        <taxon>Natronospirales</taxon>
        <taxon>Natronospiraceae</taxon>
        <taxon>Natronospira</taxon>
    </lineage>
</organism>
<dbReference type="SUPFAM" id="SSF51445">
    <property type="entry name" value="(Trans)glycosidases"/>
    <property type="match status" value="1"/>
</dbReference>
<sequence length="444" mass="48343">MRLSLPLVTLLFVVFSILSCADETGGLEEPDDPGVDVPDDFRLALSISPFSTALLNEGVSFDGESDLVGLQSFYEGQGATEIFARVSTQEQSPESAFVDRSLEGALERAGVANTLSMPLNVEISLFRSYGDVTCQTPPDFSDYPEIDVPGPWHELKLDQMTQALRAYGRLVAERVLAQGVEVNVWNIGNEVDFGTAGVAPQPLPGACDADEGGADWYRSPDLVNPRIGEQSIAHLMAGLTVSERVDWLESELWPYAAKLMAAVADGVRQVDVDARFSTHISNSYQPDFSVAFYDAMFEHGFEPDQLGLSFYPSAASEEISAIQRVVALRDAVRRLSERFDRPVFIAEFAYPADEPSDGPFSDWGHAVSGYPLTDTGQEDLARDLASWAAAKGVVGIRPWAPDLITAGWEAFALFNRLESGEAQARPALEALLEGLENPDREALP</sequence>
<evidence type="ECO:0000256" key="3">
    <source>
        <dbReference type="ARBA" id="ARBA00012556"/>
    </source>
</evidence>
<evidence type="ECO:0000256" key="5">
    <source>
        <dbReference type="ARBA" id="ARBA00023295"/>
    </source>
</evidence>
<keyword evidence="4 6" id="KW-0378">Hydrolase</keyword>
<keyword evidence="6" id="KW-0732">Signal</keyword>
<dbReference type="InterPro" id="IPR017853">
    <property type="entry name" value="GH"/>
</dbReference>
<protein>
    <recommendedName>
        <fullName evidence="3 6">Arabinogalactan endo-beta-1,4-galactanase</fullName>
        <ecNumber evidence="3 6">3.2.1.89</ecNumber>
    </recommendedName>
</protein>
<feature type="chain" id="PRO_5045009889" description="Arabinogalactan endo-beta-1,4-galactanase" evidence="6">
    <location>
        <begin position="22"/>
        <end position="444"/>
    </location>
</feature>
<gene>
    <name evidence="7" type="ORF">J2T60_000566</name>
</gene>